<dbReference type="Pfam" id="PF08447">
    <property type="entry name" value="PAS_3"/>
    <property type="match status" value="1"/>
</dbReference>
<dbReference type="GO" id="GO:0004888">
    <property type="term" value="F:transmembrane signaling receptor activity"/>
    <property type="evidence" value="ECO:0007669"/>
    <property type="project" value="InterPro"/>
</dbReference>
<keyword evidence="13" id="KW-1185">Reference proteome</keyword>
<keyword evidence="5 10" id="KW-0472">Membrane</keyword>
<feature type="transmembrane region" description="Helical" evidence="10">
    <location>
        <begin position="553"/>
        <end position="574"/>
    </location>
</feature>
<dbReference type="PANTHER" id="PTHR32089:SF112">
    <property type="entry name" value="LYSOZYME-LIKE PROTEIN-RELATED"/>
    <property type="match status" value="1"/>
</dbReference>
<dbReference type="PRINTS" id="PR00260">
    <property type="entry name" value="CHEMTRNSDUCR"/>
</dbReference>
<evidence type="ECO:0000256" key="3">
    <source>
        <dbReference type="ARBA" id="ARBA00022692"/>
    </source>
</evidence>
<evidence type="ECO:0000256" key="5">
    <source>
        <dbReference type="ARBA" id="ARBA00023136"/>
    </source>
</evidence>
<name>A0A370L925_9HYPH</name>
<dbReference type="GO" id="GO:0000155">
    <property type="term" value="F:phosphorelay sensor kinase activity"/>
    <property type="evidence" value="ECO:0007669"/>
    <property type="project" value="InterPro"/>
</dbReference>
<comment type="subcellular location">
    <subcellularLocation>
        <location evidence="1">Cell membrane</location>
        <topology evidence="1">Multi-pass membrane protein</topology>
    </subcellularLocation>
</comment>
<dbReference type="Gene3D" id="3.30.450.20">
    <property type="entry name" value="PAS domain"/>
    <property type="match status" value="1"/>
</dbReference>
<comment type="similarity">
    <text evidence="7">Belongs to the methyl-accepting chemotaxis (MCP) protein family.</text>
</comment>
<feature type="transmembrane region" description="Helical" evidence="10">
    <location>
        <begin position="388"/>
        <end position="413"/>
    </location>
</feature>
<organism evidence="12 13">
    <name type="scientific">Bosea caraganae</name>
    <dbReference type="NCBI Taxonomy" id="2763117"/>
    <lineage>
        <taxon>Bacteria</taxon>
        <taxon>Pseudomonadati</taxon>
        <taxon>Pseudomonadota</taxon>
        <taxon>Alphaproteobacteria</taxon>
        <taxon>Hyphomicrobiales</taxon>
        <taxon>Boseaceae</taxon>
        <taxon>Bosea</taxon>
    </lineage>
</organism>
<evidence type="ECO:0000313" key="12">
    <source>
        <dbReference type="EMBL" id="RDJ26894.1"/>
    </source>
</evidence>
<dbReference type="PANTHER" id="PTHR32089">
    <property type="entry name" value="METHYL-ACCEPTING CHEMOTAXIS PROTEIN MCPB"/>
    <property type="match status" value="1"/>
</dbReference>
<dbReference type="GO" id="GO:0071555">
    <property type="term" value="P:cell wall organization"/>
    <property type="evidence" value="ECO:0007669"/>
    <property type="project" value="InterPro"/>
</dbReference>
<dbReference type="SUPFAM" id="SSF58104">
    <property type="entry name" value="Methyl-accepting chemotaxis protein (MCP) signaling domain"/>
    <property type="match status" value="1"/>
</dbReference>
<dbReference type="GO" id="GO:0005886">
    <property type="term" value="C:plasma membrane"/>
    <property type="evidence" value="ECO:0007669"/>
    <property type="project" value="UniProtKB-SubCell"/>
</dbReference>
<dbReference type="InterPro" id="IPR004089">
    <property type="entry name" value="MCPsignal_dom"/>
</dbReference>
<dbReference type="Proteomes" id="UP000255207">
    <property type="component" value="Unassembled WGS sequence"/>
</dbReference>
<evidence type="ECO:0000256" key="1">
    <source>
        <dbReference type="ARBA" id="ARBA00004651"/>
    </source>
</evidence>
<feature type="transmembrane region" description="Helical" evidence="10">
    <location>
        <begin position="456"/>
        <end position="478"/>
    </location>
</feature>
<accession>A0A370L925</accession>
<dbReference type="SMART" id="SM00283">
    <property type="entry name" value="MA"/>
    <property type="match status" value="1"/>
</dbReference>
<dbReference type="PROSITE" id="PS50111">
    <property type="entry name" value="CHEMOTAXIS_TRANSDUC_2"/>
    <property type="match status" value="1"/>
</dbReference>
<dbReference type="Pfam" id="PF07694">
    <property type="entry name" value="5TM-5TMR_LYT"/>
    <property type="match status" value="1"/>
</dbReference>
<keyword evidence="4 10" id="KW-1133">Transmembrane helix</keyword>
<reference evidence="13" key="1">
    <citation type="submission" date="2018-07" db="EMBL/GenBank/DDBJ databases">
        <authorList>
            <person name="Safronova V.I."/>
            <person name="Chirak E.R."/>
            <person name="Sazanova A.L."/>
        </authorList>
    </citation>
    <scope>NUCLEOTIDE SEQUENCE [LARGE SCALE GENOMIC DNA]</scope>
    <source>
        <strain evidence="13">RCAM04685</strain>
    </source>
</reference>
<keyword evidence="2" id="KW-1003">Cell membrane</keyword>
<evidence type="ECO:0000313" key="13">
    <source>
        <dbReference type="Proteomes" id="UP000255207"/>
    </source>
</evidence>
<evidence type="ECO:0000256" key="4">
    <source>
        <dbReference type="ARBA" id="ARBA00022989"/>
    </source>
</evidence>
<feature type="transmembrane region" description="Helical" evidence="10">
    <location>
        <begin position="490"/>
        <end position="510"/>
    </location>
</feature>
<dbReference type="Gene3D" id="1.10.287.950">
    <property type="entry name" value="Methyl-accepting chemotaxis protein"/>
    <property type="match status" value="1"/>
</dbReference>
<dbReference type="EMBL" id="QQTP01000003">
    <property type="protein sequence ID" value="RDJ26894.1"/>
    <property type="molecule type" value="Genomic_DNA"/>
</dbReference>
<feature type="domain" description="Methyl-accepting transducer" evidence="11">
    <location>
        <begin position="748"/>
        <end position="977"/>
    </location>
</feature>
<gene>
    <name evidence="12" type="ORF">DWE98_08590</name>
</gene>
<dbReference type="GO" id="GO:0006935">
    <property type="term" value="P:chemotaxis"/>
    <property type="evidence" value="ECO:0007669"/>
    <property type="project" value="InterPro"/>
</dbReference>
<evidence type="ECO:0000256" key="7">
    <source>
        <dbReference type="ARBA" id="ARBA00029447"/>
    </source>
</evidence>
<evidence type="ECO:0000256" key="8">
    <source>
        <dbReference type="PROSITE-ProRule" id="PRU00284"/>
    </source>
</evidence>
<keyword evidence="3 10" id="KW-0812">Transmembrane</keyword>
<evidence type="ECO:0000256" key="10">
    <source>
        <dbReference type="SAM" id="Phobius"/>
    </source>
</evidence>
<comment type="caution">
    <text evidence="12">The sequence shown here is derived from an EMBL/GenBank/DDBJ whole genome shotgun (WGS) entry which is preliminary data.</text>
</comment>
<feature type="region of interest" description="Disordered" evidence="9">
    <location>
        <begin position="1"/>
        <end position="44"/>
    </location>
</feature>
<feature type="transmembrane region" description="Helical" evidence="10">
    <location>
        <begin position="522"/>
        <end position="541"/>
    </location>
</feature>
<dbReference type="SUPFAM" id="SSF55785">
    <property type="entry name" value="PYP-like sensor domain (PAS domain)"/>
    <property type="match status" value="1"/>
</dbReference>
<evidence type="ECO:0000256" key="9">
    <source>
        <dbReference type="SAM" id="MobiDB-lite"/>
    </source>
</evidence>
<evidence type="ECO:0000259" key="11">
    <source>
        <dbReference type="PROSITE" id="PS50111"/>
    </source>
</evidence>
<dbReference type="InterPro" id="IPR013655">
    <property type="entry name" value="PAS_fold_3"/>
</dbReference>
<dbReference type="AlphaFoldDB" id="A0A370L925"/>
<dbReference type="InterPro" id="IPR004090">
    <property type="entry name" value="Chemotax_Me-accpt_rcpt"/>
</dbReference>
<dbReference type="InterPro" id="IPR035965">
    <property type="entry name" value="PAS-like_dom_sf"/>
</dbReference>
<proteinExistence type="inferred from homology"/>
<dbReference type="Pfam" id="PF00015">
    <property type="entry name" value="MCPsignal"/>
    <property type="match status" value="1"/>
</dbReference>
<sequence length="998" mass="107352">MPRRDGGGFGQRSGQALGDEARAARRHRAVDRGEQAAGALARERAGQLQIGARRRVDQHGRAAGIAHRRRERRAGAELRALDISQSRAGRRDLGPAECAEGIERGDAEKLLQPALGRGGVEPLARQRRHRHVELAPELLQLGIVMDRLGADDLARLQPGELHREPLLRRLQHGKAPGRDVDGRQPVERARIGQLPPRHRDQQAGAAGLEQALFGDRARRDQPDHVALHHRLGAALLGLGRIFRLLADRDAVPGRDQPLQVVVGALDRHAAHCDVLAEMLAALGQHDAERARGDLGVAEEQLVEIAHPVEQQAVRIGGFDLDILRHHRRDAAGIRRRLGAGEVDGGRDGGLVAAHGADAIKMRGQRHPLGRLSTIESMVGEILPAESPLMALILDLIESLSFVLLAALALALVLPRIEHRRWLHQLVVGIVLAAAGYCSMVEPFMLMPGVAIDSRNIVVLLAGPLGGTLSTLLVAAPLAAYRHANGGAGMAAGLAGIGLSAICGLAIHFYLKRQRRTLAIGDIWLLGLAAGFVLFPPLLLVGDWAIVETMLREAALMTLVVNVSGTMLGGMILFGNAERRETAYRLRALIGRAPGTLYQRVMHPDGSLSYHFASFSIDKLLGIAKEDVERDPEIWLRKMLPEDRARFERERLDPSGQRDFWRFEARYHCPDGSIAWLRSEATMRRLRDGTMVWDGILLDVTGEKSLEARRHEVEDQRKAALGELAADLEVTVGQALRQVGASVRDMQEAASQMAESASQTALRAVDVTRQAEHASQRVGSVAMAAEEIDASIRELTRQTAHADDTARDAASYVRATRHDVSGLSAAADKVSAVLDFIEDIASRTNLLALNATIEAARAGAAGRGFAVVAGEVKNLAEQTQRATRDIGETLQDIRVAAAKASDAIAHIEGTMGVIEQTSGAIAEVVSRQAEIASGIASDAQLVAGSTNAVSASVGSVGTEARGTGETAVRVVAAARQVSDQTVALDRYVGDFVRSVRGRL</sequence>
<dbReference type="InterPro" id="IPR011620">
    <property type="entry name" value="Sig_transdc_His_kinase_LytS_TM"/>
</dbReference>
<dbReference type="AntiFam" id="ANF00084">
    <property type="entry name" value="Shadow ORF (opposite mutS)"/>
</dbReference>
<evidence type="ECO:0000256" key="6">
    <source>
        <dbReference type="ARBA" id="ARBA00023224"/>
    </source>
</evidence>
<evidence type="ECO:0000256" key="2">
    <source>
        <dbReference type="ARBA" id="ARBA00022475"/>
    </source>
</evidence>
<keyword evidence="6 8" id="KW-0807">Transducer</keyword>
<protein>
    <recommendedName>
        <fullName evidence="11">Methyl-accepting transducer domain-containing protein</fullName>
    </recommendedName>
</protein>